<evidence type="ECO:0000313" key="5">
    <source>
        <dbReference type="Proteomes" id="UP000447434"/>
    </source>
</evidence>
<name>A0A6A4Q1X9_LUPAL</name>
<dbReference type="EMBL" id="WOCE01000009">
    <property type="protein sequence ID" value="KAE9607629.1"/>
    <property type="molecule type" value="Genomic_DNA"/>
</dbReference>
<evidence type="ECO:0000256" key="1">
    <source>
        <dbReference type="ARBA" id="ARBA00022603"/>
    </source>
</evidence>
<evidence type="ECO:0000256" key="2">
    <source>
        <dbReference type="ARBA" id="ARBA00022679"/>
    </source>
</evidence>
<organism evidence="4 5">
    <name type="scientific">Lupinus albus</name>
    <name type="common">White lupine</name>
    <name type="synonym">Lupinus termis</name>
    <dbReference type="NCBI Taxonomy" id="3870"/>
    <lineage>
        <taxon>Eukaryota</taxon>
        <taxon>Viridiplantae</taxon>
        <taxon>Streptophyta</taxon>
        <taxon>Embryophyta</taxon>
        <taxon>Tracheophyta</taxon>
        <taxon>Spermatophyta</taxon>
        <taxon>Magnoliopsida</taxon>
        <taxon>eudicotyledons</taxon>
        <taxon>Gunneridae</taxon>
        <taxon>Pentapetalae</taxon>
        <taxon>rosids</taxon>
        <taxon>fabids</taxon>
        <taxon>Fabales</taxon>
        <taxon>Fabaceae</taxon>
        <taxon>Papilionoideae</taxon>
        <taxon>50 kb inversion clade</taxon>
        <taxon>genistoids sensu lato</taxon>
        <taxon>core genistoids</taxon>
        <taxon>Genisteae</taxon>
        <taxon>Lupinus</taxon>
    </lineage>
</organism>
<dbReference type="AlphaFoldDB" id="A0A6A4Q1X9"/>
<proteinExistence type="predicted"/>
<keyword evidence="3" id="KW-0325">Glycoprotein</keyword>
<evidence type="ECO:0000313" key="4">
    <source>
        <dbReference type="EMBL" id="KAE9607629.1"/>
    </source>
</evidence>
<reference evidence="5" key="1">
    <citation type="journal article" date="2020" name="Nat. Commun.">
        <title>Genome sequence of the cluster root forming white lupin.</title>
        <authorList>
            <person name="Hufnagel B."/>
            <person name="Marques A."/>
            <person name="Soriano A."/>
            <person name="Marques L."/>
            <person name="Divol F."/>
            <person name="Doumas P."/>
            <person name="Sallet E."/>
            <person name="Mancinotti D."/>
            <person name="Carrere S."/>
            <person name="Marande W."/>
            <person name="Arribat S."/>
            <person name="Keller J."/>
            <person name="Huneau C."/>
            <person name="Blein T."/>
            <person name="Aime D."/>
            <person name="Laguerre M."/>
            <person name="Taylor J."/>
            <person name="Schubert V."/>
            <person name="Nelson M."/>
            <person name="Geu-Flores F."/>
            <person name="Crespi M."/>
            <person name="Gallardo-Guerrero K."/>
            <person name="Delaux P.-M."/>
            <person name="Salse J."/>
            <person name="Berges H."/>
            <person name="Guyot R."/>
            <person name="Gouzy J."/>
            <person name="Peret B."/>
        </authorList>
    </citation>
    <scope>NUCLEOTIDE SEQUENCE [LARGE SCALE GENOMIC DNA]</scope>
    <source>
        <strain evidence="5">cv. Amiga</strain>
    </source>
</reference>
<protein>
    <submittedName>
        <fullName evidence="4">Putative S-adenosyl-L-methionine-dependent methyltransferase</fullName>
    </submittedName>
</protein>
<sequence length="55" mass="5983">MFPRGADAYIDDINDLIPLTNGNIGTAIDTECGVSLSIRQNLGKVPYVLVVRVTY</sequence>
<comment type="caution">
    <text evidence="4">The sequence shown here is derived from an EMBL/GenBank/DDBJ whole genome shotgun (WGS) entry which is preliminary data.</text>
</comment>
<dbReference type="InterPro" id="IPR004159">
    <property type="entry name" value="Put_SAM_MeTrfase"/>
</dbReference>
<keyword evidence="2 4" id="KW-0808">Transferase</keyword>
<dbReference type="GO" id="GO:0032259">
    <property type="term" value="P:methylation"/>
    <property type="evidence" value="ECO:0007669"/>
    <property type="project" value="UniProtKB-KW"/>
</dbReference>
<dbReference type="Pfam" id="PF03141">
    <property type="entry name" value="Methyltransf_29"/>
    <property type="match status" value="1"/>
</dbReference>
<dbReference type="GO" id="GO:0008168">
    <property type="term" value="F:methyltransferase activity"/>
    <property type="evidence" value="ECO:0007669"/>
    <property type="project" value="UniProtKB-KW"/>
</dbReference>
<dbReference type="Proteomes" id="UP000447434">
    <property type="component" value="Chromosome 9"/>
</dbReference>
<gene>
    <name evidence="4" type="ORF">Lalb_Chr09g0332051</name>
</gene>
<keyword evidence="1 4" id="KW-0489">Methyltransferase</keyword>
<keyword evidence="5" id="KW-1185">Reference proteome</keyword>
<evidence type="ECO:0000256" key="3">
    <source>
        <dbReference type="ARBA" id="ARBA00023180"/>
    </source>
</evidence>
<dbReference type="OrthoDB" id="2013972at2759"/>
<accession>A0A6A4Q1X9</accession>